<sequence length="179" mass="20682">MKNEKKQSVLHDGQPTYHCDTLAADHTDCVKIVTLRRFDDDKYVGTDHHHEGKNIADINLENLQIKNHIISGQITRVRVRDDTLFFIRHVHLQELQYDNSITIVQHKSPQTDSSKNILKYLYICHVQQWIIALPCQHFMHGIDIVSTRCKTIENPLLKSGNQKMIADKASNIICQFSPT</sequence>
<proteinExistence type="predicted"/>
<accession>A0A3M6UJ02</accession>
<evidence type="ECO:0000313" key="2">
    <source>
        <dbReference type="Proteomes" id="UP000275408"/>
    </source>
</evidence>
<dbReference type="AlphaFoldDB" id="A0A3M6UJ02"/>
<dbReference type="EMBL" id="RCHS01001413">
    <property type="protein sequence ID" value="RMX53632.1"/>
    <property type="molecule type" value="Genomic_DNA"/>
</dbReference>
<protein>
    <submittedName>
        <fullName evidence="1">Uncharacterized protein</fullName>
    </submittedName>
</protein>
<organism evidence="1 2">
    <name type="scientific">Pocillopora damicornis</name>
    <name type="common">Cauliflower coral</name>
    <name type="synonym">Millepora damicornis</name>
    <dbReference type="NCBI Taxonomy" id="46731"/>
    <lineage>
        <taxon>Eukaryota</taxon>
        <taxon>Metazoa</taxon>
        <taxon>Cnidaria</taxon>
        <taxon>Anthozoa</taxon>
        <taxon>Hexacorallia</taxon>
        <taxon>Scleractinia</taxon>
        <taxon>Astrocoeniina</taxon>
        <taxon>Pocilloporidae</taxon>
        <taxon>Pocillopora</taxon>
    </lineage>
</organism>
<reference evidence="1 2" key="1">
    <citation type="journal article" date="2018" name="Sci. Rep.">
        <title>Comparative analysis of the Pocillopora damicornis genome highlights role of immune system in coral evolution.</title>
        <authorList>
            <person name="Cunning R."/>
            <person name="Bay R.A."/>
            <person name="Gillette P."/>
            <person name="Baker A.C."/>
            <person name="Traylor-Knowles N."/>
        </authorList>
    </citation>
    <scope>NUCLEOTIDE SEQUENCE [LARGE SCALE GENOMIC DNA]</scope>
    <source>
        <strain evidence="1">RSMAS</strain>
        <tissue evidence="1">Whole animal</tissue>
    </source>
</reference>
<gene>
    <name evidence="1" type="ORF">pdam_00000417</name>
</gene>
<dbReference type="Proteomes" id="UP000275408">
    <property type="component" value="Unassembled WGS sequence"/>
</dbReference>
<name>A0A3M6UJ02_POCDA</name>
<feature type="non-terminal residue" evidence="1">
    <location>
        <position position="179"/>
    </location>
</feature>
<comment type="caution">
    <text evidence="1">The sequence shown here is derived from an EMBL/GenBank/DDBJ whole genome shotgun (WGS) entry which is preliminary data.</text>
</comment>
<evidence type="ECO:0000313" key="1">
    <source>
        <dbReference type="EMBL" id="RMX53632.1"/>
    </source>
</evidence>
<keyword evidence="2" id="KW-1185">Reference proteome</keyword>